<organism evidence="1 2">
    <name type="scientific">Paenibacillus terricola</name>
    <dbReference type="NCBI Taxonomy" id="2763503"/>
    <lineage>
        <taxon>Bacteria</taxon>
        <taxon>Bacillati</taxon>
        <taxon>Bacillota</taxon>
        <taxon>Bacilli</taxon>
        <taxon>Bacillales</taxon>
        <taxon>Paenibacillaceae</taxon>
        <taxon>Paenibacillus</taxon>
    </lineage>
</organism>
<dbReference type="InterPro" id="IPR027839">
    <property type="entry name" value="DUF4432"/>
</dbReference>
<dbReference type="EMBL" id="JACXZA010000003">
    <property type="protein sequence ID" value="MBD3920090.1"/>
    <property type="molecule type" value="Genomic_DNA"/>
</dbReference>
<keyword evidence="2" id="KW-1185">Reference proteome</keyword>
<dbReference type="RefSeq" id="WP_191204342.1">
    <property type="nucleotide sequence ID" value="NZ_JACXZA010000003.1"/>
</dbReference>
<dbReference type="Gene3D" id="2.70.98.10">
    <property type="match status" value="1"/>
</dbReference>
<dbReference type="Proteomes" id="UP000609346">
    <property type="component" value="Unassembled WGS sequence"/>
</dbReference>
<name>A0ABR8MVU7_9BACL</name>
<proteinExistence type="predicted"/>
<evidence type="ECO:0000313" key="2">
    <source>
        <dbReference type="Proteomes" id="UP000609346"/>
    </source>
</evidence>
<dbReference type="InterPro" id="IPR014718">
    <property type="entry name" value="GH-type_carb-bd"/>
</dbReference>
<reference evidence="1 2" key="1">
    <citation type="submission" date="2020-09" db="EMBL/GenBank/DDBJ databases">
        <title>Paenibacillus sp. strain PR3 16S rRNA gene Genome sequencing and assembly.</title>
        <authorList>
            <person name="Kim J."/>
        </authorList>
    </citation>
    <scope>NUCLEOTIDE SEQUENCE [LARGE SCALE GENOMIC DNA]</scope>
    <source>
        <strain evidence="1 2">PR3</strain>
    </source>
</reference>
<dbReference type="Pfam" id="PF14486">
    <property type="entry name" value="DUF4432"/>
    <property type="match status" value="1"/>
</dbReference>
<sequence length="372" mass="41317">MAQDMWNLETGDEIVRLPNGGSLVKRRFLDPRGMPMTAIELSNGKLSFSVLPERGMDIGEISLGPDLMSWERSKDYLLHPSNVDLQEAGGTGWLYGFYGAVASIGPELFGTPGEGFSLHGSGSYSLTVPSSVQVTWNTEGIRIEGRVVVRDESGEASFVKYVIMRSRWNSAVLLREEHTTNVSMQTQVVDDGYHVQLSGTYLHQGGRYVLPVHAHEMLLRDMAPPEADPFEIPSIEAGKYPIRCYQYVPRPVKGLHQLEELAPYLDDLDASRGVTAEMIVNTANTGAGFVIRPLLDFPRSLIAKEINDSFMFALEPSKTRPNRMSQKKTDGEALYVQPEEEIHSQCLIGLSRSTQDIVQLESIIRSTVKPES</sequence>
<gene>
    <name evidence="1" type="ORF">H8B09_15100</name>
</gene>
<comment type="caution">
    <text evidence="1">The sequence shown here is derived from an EMBL/GenBank/DDBJ whole genome shotgun (WGS) entry which is preliminary data.</text>
</comment>
<protein>
    <submittedName>
        <fullName evidence="1">DUF4432 family protein</fullName>
    </submittedName>
</protein>
<evidence type="ECO:0000313" key="1">
    <source>
        <dbReference type="EMBL" id="MBD3920090.1"/>
    </source>
</evidence>
<accession>A0ABR8MVU7</accession>